<dbReference type="EMBL" id="FO082060">
    <property type="protein sequence ID" value="CCE24488.1"/>
    <property type="molecule type" value="Genomic_DNA"/>
</dbReference>
<dbReference type="AlphaFoldDB" id="G4T096"/>
<dbReference type="InterPro" id="IPR013424">
    <property type="entry name" value="Ice-binding_C"/>
</dbReference>
<dbReference type="KEGG" id="mah:MEALZ_2822"/>
<name>G4T096_META2</name>
<reference evidence="4" key="1">
    <citation type="journal article" date="2012" name="J. Bacteriol.">
        <title>Genome sequence of the haloalkaliphilic methanotrophic bacterium Methylomicrobium alcaliphilum 20Z.</title>
        <authorList>
            <person name="Vuilleumier S."/>
            <person name="Khmelenina V.N."/>
            <person name="Bringel F."/>
            <person name="Reshetnikov A.S."/>
            <person name="Lajus A."/>
            <person name="Mangenot S."/>
            <person name="Rouy Z."/>
            <person name="Op den Camp H.J."/>
            <person name="Jetten M.S."/>
            <person name="Dispirito A.A."/>
            <person name="Dunfield P."/>
            <person name="Klotz M.G."/>
            <person name="Semrau J.D."/>
            <person name="Stein L.Y."/>
            <person name="Barbe V."/>
            <person name="Medigue C."/>
            <person name="Trotsenko Y.A."/>
            <person name="Kalyuzhnaya M.G."/>
        </authorList>
    </citation>
    <scope>NUCLEOTIDE SEQUENCE [LARGE SCALE GENOMIC DNA]</scope>
    <source>
        <strain evidence="4">DSM 19304 / NCIMB 14124 / VKM B-2133 / 20Z</strain>
    </source>
</reference>
<feature type="signal peptide" evidence="1">
    <location>
        <begin position="1"/>
        <end position="29"/>
    </location>
</feature>
<sequence>MKTIETKINKPAIAAFALAAALFASGSQAATLCSDYTAPNNHPGGLSVTDVTFRGQDADDCYGVIAAGQGGNVTGTNVWDTTGWLELANDTNTSSTVNGIKFTLTADIGENGQSTPGDWLLSWSLVPGEQPGFDLTMDIVANFKASNQSASYLFEDEKFTANPLSGTGTFKIAYNANNQGITPALSNMSIWYANASHTEPENGGGGPGGGQVPEPHLILLMGIGLLGFGATKFRKTTKA</sequence>
<dbReference type="Proteomes" id="UP000008315">
    <property type="component" value="Chromosome"/>
</dbReference>
<feature type="chain" id="PRO_5003468084" evidence="1">
    <location>
        <begin position="30"/>
        <end position="239"/>
    </location>
</feature>
<organism evidence="3 4">
    <name type="scientific">Methylotuvimicrobium alcaliphilum (strain DSM 19304 / NCIMB 14124 / VKM B-2133 / 20Z)</name>
    <name type="common">Methylomicrobium alcaliphilum</name>
    <dbReference type="NCBI Taxonomy" id="1091494"/>
    <lineage>
        <taxon>Bacteria</taxon>
        <taxon>Pseudomonadati</taxon>
        <taxon>Pseudomonadota</taxon>
        <taxon>Gammaproteobacteria</taxon>
        <taxon>Methylococcales</taxon>
        <taxon>Methylococcaceae</taxon>
        <taxon>Methylotuvimicrobium</taxon>
    </lineage>
</organism>
<accession>G4T096</accession>
<dbReference type="Pfam" id="PF07589">
    <property type="entry name" value="PEP-CTERM"/>
    <property type="match status" value="1"/>
</dbReference>
<proteinExistence type="predicted"/>
<feature type="domain" description="Ice-binding protein C-terminal" evidence="2">
    <location>
        <begin position="211"/>
        <end position="231"/>
    </location>
</feature>
<dbReference type="HOGENOM" id="CLU_1159996_0_0_6"/>
<gene>
    <name evidence="3" type="ordered locus">MEALZ_2822</name>
</gene>
<evidence type="ECO:0000256" key="1">
    <source>
        <dbReference type="SAM" id="SignalP"/>
    </source>
</evidence>
<dbReference type="PATRIC" id="fig|271065.3.peg.2890"/>
<evidence type="ECO:0000313" key="4">
    <source>
        <dbReference type="Proteomes" id="UP000008315"/>
    </source>
</evidence>
<evidence type="ECO:0000259" key="2">
    <source>
        <dbReference type="Pfam" id="PF07589"/>
    </source>
</evidence>
<dbReference type="RefSeq" id="WP_014149252.1">
    <property type="nucleotide sequence ID" value="NC_016112.1"/>
</dbReference>
<keyword evidence="4" id="KW-1185">Reference proteome</keyword>
<evidence type="ECO:0000313" key="3">
    <source>
        <dbReference type="EMBL" id="CCE24488.1"/>
    </source>
</evidence>
<keyword evidence="1" id="KW-0732">Signal</keyword>
<protein>
    <submittedName>
        <fullName evidence="3">PEP motif anchor-like</fullName>
    </submittedName>
</protein>